<gene>
    <name evidence="4" type="ORF">JCR33_24045</name>
</gene>
<dbReference type="SUPFAM" id="SSF51338">
    <property type="entry name" value="Composite domain of metallo-dependent hydrolases"/>
    <property type="match status" value="1"/>
</dbReference>
<dbReference type="InterPro" id="IPR011059">
    <property type="entry name" value="Metal-dep_hydrolase_composite"/>
</dbReference>
<accession>A0A934IW29</accession>
<dbReference type="Gene3D" id="3.20.20.140">
    <property type="entry name" value="Metal-dependent hydrolases"/>
    <property type="match status" value="1"/>
</dbReference>
<evidence type="ECO:0000313" key="4">
    <source>
        <dbReference type="EMBL" id="MBJ3778794.1"/>
    </source>
</evidence>
<dbReference type="Pfam" id="PF01979">
    <property type="entry name" value="Amidohydro_1"/>
    <property type="match status" value="1"/>
</dbReference>
<sequence>MPATSPSAATTLIRNAAWVIAWDGSNGGHVYRRDVDVAFAGDRIVHVGPAFAGEADRIIDGRDTMVMPGLIDSHTHPTTEPFFKGIREEHGVSRMGNSGLYERSIAFRPDLEGRHAAMEVAYAEMLQSGVTSVVDLSSPFDDWPEIAAKSGIRAFLAPTYRSAEWRMEPDFSLHFDWNEEVGRRGFERAVSLVDSLPSHPSGRLSGVFCPAQIETCTRDIFADSIAAAKERGVPITTHIAQSTNELKEVAERYGTTPLGFADEIGLLGPNCLLAHAIFLDHHSIVGGDGARDIARLAETGTSVAHCPTPVARYGHQFEYFGRYARAGVNLAIGTDVSPHNLLEEMRTALIMARVAARDMTAVTTPEVFTAATVGGARAMLRDDLGKIDVGAKADIVLVDLQDPAMMPARDPLRSLIYTAAERAVRDVFVDGHQVVADRKVLTLDRLAAAHRLAEAQARMIDAVPSRDFLGRSADEITPLSLPLA</sequence>
<evidence type="ECO:0000256" key="2">
    <source>
        <dbReference type="ARBA" id="ARBA00022801"/>
    </source>
</evidence>
<dbReference type="Proteomes" id="UP000609531">
    <property type="component" value="Unassembled WGS sequence"/>
</dbReference>
<keyword evidence="2" id="KW-0378">Hydrolase</keyword>
<dbReference type="InterPro" id="IPR006680">
    <property type="entry name" value="Amidohydro-rel"/>
</dbReference>
<reference evidence="4" key="1">
    <citation type="submission" date="2020-12" db="EMBL/GenBank/DDBJ databases">
        <title>Bacterial taxonomy.</title>
        <authorList>
            <person name="Pan X."/>
        </authorList>
    </citation>
    <scope>NUCLEOTIDE SEQUENCE</scope>
    <source>
        <strain evidence="4">B2012</strain>
    </source>
</reference>
<dbReference type="PANTHER" id="PTHR43794:SF11">
    <property type="entry name" value="AMIDOHYDROLASE-RELATED DOMAIN-CONTAINING PROTEIN"/>
    <property type="match status" value="1"/>
</dbReference>
<dbReference type="RefSeq" id="WP_198884694.1">
    <property type="nucleotide sequence ID" value="NZ_JAEKJA010000040.1"/>
</dbReference>
<dbReference type="EMBL" id="JAEKJA010000040">
    <property type="protein sequence ID" value="MBJ3778794.1"/>
    <property type="molecule type" value="Genomic_DNA"/>
</dbReference>
<dbReference type="InterPro" id="IPR050287">
    <property type="entry name" value="MTA/SAH_deaminase"/>
</dbReference>
<name>A0A934IW29_9HYPH</name>
<feature type="domain" description="Amidohydrolase-related" evidence="3">
    <location>
        <begin position="65"/>
        <end position="434"/>
    </location>
</feature>
<dbReference type="AlphaFoldDB" id="A0A934IW29"/>
<comment type="similarity">
    <text evidence="1">Belongs to the metallo-dependent hydrolases superfamily. ATZ/TRZ family.</text>
</comment>
<comment type="caution">
    <text evidence="4">The sequence shown here is derived from an EMBL/GenBank/DDBJ whole genome shotgun (WGS) entry which is preliminary data.</text>
</comment>
<evidence type="ECO:0000256" key="1">
    <source>
        <dbReference type="ARBA" id="ARBA00006745"/>
    </source>
</evidence>
<keyword evidence="5" id="KW-1185">Reference proteome</keyword>
<evidence type="ECO:0000259" key="3">
    <source>
        <dbReference type="Pfam" id="PF01979"/>
    </source>
</evidence>
<dbReference type="GO" id="GO:0016810">
    <property type="term" value="F:hydrolase activity, acting on carbon-nitrogen (but not peptide) bonds"/>
    <property type="evidence" value="ECO:0007669"/>
    <property type="project" value="InterPro"/>
</dbReference>
<protein>
    <submittedName>
        <fullName evidence="4">Amidohydrolase family protein</fullName>
    </submittedName>
</protein>
<organism evidence="4 5">
    <name type="scientific">Acuticoccus mangrovi</name>
    <dbReference type="NCBI Taxonomy" id="2796142"/>
    <lineage>
        <taxon>Bacteria</taxon>
        <taxon>Pseudomonadati</taxon>
        <taxon>Pseudomonadota</taxon>
        <taxon>Alphaproteobacteria</taxon>
        <taxon>Hyphomicrobiales</taxon>
        <taxon>Amorphaceae</taxon>
        <taxon>Acuticoccus</taxon>
    </lineage>
</organism>
<proteinExistence type="inferred from homology"/>
<dbReference type="PANTHER" id="PTHR43794">
    <property type="entry name" value="AMINOHYDROLASE SSNA-RELATED"/>
    <property type="match status" value="1"/>
</dbReference>
<dbReference type="Gene3D" id="2.30.40.10">
    <property type="entry name" value="Urease, subunit C, domain 1"/>
    <property type="match status" value="1"/>
</dbReference>
<evidence type="ECO:0000313" key="5">
    <source>
        <dbReference type="Proteomes" id="UP000609531"/>
    </source>
</evidence>
<dbReference type="InterPro" id="IPR032466">
    <property type="entry name" value="Metal_Hydrolase"/>
</dbReference>
<dbReference type="SUPFAM" id="SSF51556">
    <property type="entry name" value="Metallo-dependent hydrolases"/>
    <property type="match status" value="1"/>
</dbReference>